<dbReference type="EMBL" id="JAZDWU010000003">
    <property type="protein sequence ID" value="KAL0007038.1"/>
    <property type="molecule type" value="Genomic_DNA"/>
</dbReference>
<evidence type="ECO:0000313" key="2">
    <source>
        <dbReference type="EMBL" id="KAL0007038.1"/>
    </source>
</evidence>
<dbReference type="Proteomes" id="UP001459277">
    <property type="component" value="Unassembled WGS sequence"/>
</dbReference>
<dbReference type="SUPFAM" id="SSF52058">
    <property type="entry name" value="L domain-like"/>
    <property type="match status" value="1"/>
</dbReference>
<dbReference type="AlphaFoldDB" id="A0AAW2D903"/>
<evidence type="ECO:0000313" key="3">
    <source>
        <dbReference type="Proteomes" id="UP001459277"/>
    </source>
</evidence>
<evidence type="ECO:0000256" key="1">
    <source>
        <dbReference type="SAM" id="MobiDB-lite"/>
    </source>
</evidence>
<accession>A0AAW2D903</accession>
<proteinExistence type="predicted"/>
<keyword evidence="3" id="KW-1185">Reference proteome</keyword>
<name>A0AAW2D903_9ROSI</name>
<feature type="region of interest" description="Disordered" evidence="1">
    <location>
        <begin position="1"/>
        <end position="21"/>
    </location>
</feature>
<organism evidence="2 3">
    <name type="scientific">Lithocarpus litseifolius</name>
    <dbReference type="NCBI Taxonomy" id="425828"/>
    <lineage>
        <taxon>Eukaryota</taxon>
        <taxon>Viridiplantae</taxon>
        <taxon>Streptophyta</taxon>
        <taxon>Embryophyta</taxon>
        <taxon>Tracheophyta</taxon>
        <taxon>Spermatophyta</taxon>
        <taxon>Magnoliopsida</taxon>
        <taxon>eudicotyledons</taxon>
        <taxon>Gunneridae</taxon>
        <taxon>Pentapetalae</taxon>
        <taxon>rosids</taxon>
        <taxon>fabids</taxon>
        <taxon>Fagales</taxon>
        <taxon>Fagaceae</taxon>
        <taxon>Lithocarpus</taxon>
    </lineage>
</organism>
<reference evidence="2 3" key="1">
    <citation type="submission" date="2024-01" db="EMBL/GenBank/DDBJ databases">
        <title>A telomere-to-telomere, gap-free genome of sweet tea (Lithocarpus litseifolius).</title>
        <authorList>
            <person name="Zhou J."/>
        </authorList>
    </citation>
    <scope>NUCLEOTIDE SEQUENCE [LARGE SCALE GENOMIC DNA]</scope>
    <source>
        <strain evidence="2">Zhou-2022a</strain>
        <tissue evidence="2">Leaf</tissue>
    </source>
</reference>
<protein>
    <submittedName>
        <fullName evidence="2">Uncharacterized protein</fullName>
    </submittedName>
</protein>
<gene>
    <name evidence="2" type="ORF">SO802_008540</name>
</gene>
<comment type="caution">
    <text evidence="2">The sequence shown here is derived from an EMBL/GenBank/DDBJ whole genome shotgun (WGS) entry which is preliminary data.</text>
</comment>
<sequence length="179" mass="19887">MTENLQLLADEGEASSNSSSLPEDLIIENCPSLRCFRSNIVRNWRPGPTACRTSILFISSIVQASYTFQKRIGQSFPDEQDGKLTMTLPSSLTKLTIWRIPNIVILSSKGFQNLSALEILVIRNCPKLASLLEKGLPSSLLQLYIYECPLLKQHCKKGGQGWSKIANVPYVDIDGEVCL</sequence>